<reference evidence="3" key="1">
    <citation type="journal article" date="2019" name="Int. J. Syst. Evol. Microbiol.">
        <title>The Global Catalogue of Microorganisms (GCM) 10K type strain sequencing project: providing services to taxonomists for standard genome sequencing and annotation.</title>
        <authorList>
            <consortium name="The Broad Institute Genomics Platform"/>
            <consortium name="The Broad Institute Genome Sequencing Center for Infectious Disease"/>
            <person name="Wu L."/>
            <person name="Ma J."/>
        </authorList>
    </citation>
    <scope>NUCLEOTIDE SEQUENCE [LARGE SCALE GENOMIC DNA]</scope>
    <source>
        <strain evidence="3">CGMCC 1.15288</strain>
    </source>
</reference>
<feature type="region of interest" description="Disordered" evidence="1">
    <location>
        <begin position="295"/>
        <end position="330"/>
    </location>
</feature>
<name>A0ABQ1YCK4_9BACT</name>
<feature type="compositionally biased region" description="Basic and acidic residues" evidence="1">
    <location>
        <begin position="295"/>
        <end position="313"/>
    </location>
</feature>
<comment type="caution">
    <text evidence="2">The sequence shown here is derived from an EMBL/GenBank/DDBJ whole genome shotgun (WGS) entry which is preliminary data.</text>
</comment>
<organism evidence="2 3">
    <name type="scientific">Dyadobacter endophyticus</name>
    <dbReference type="NCBI Taxonomy" id="1749036"/>
    <lineage>
        <taxon>Bacteria</taxon>
        <taxon>Pseudomonadati</taxon>
        <taxon>Bacteroidota</taxon>
        <taxon>Cytophagia</taxon>
        <taxon>Cytophagales</taxon>
        <taxon>Spirosomataceae</taxon>
        <taxon>Dyadobacter</taxon>
    </lineage>
</organism>
<accession>A0ABQ1YCK4</accession>
<dbReference type="EMBL" id="BMIA01000001">
    <property type="protein sequence ID" value="GGH21107.1"/>
    <property type="molecule type" value="Genomic_DNA"/>
</dbReference>
<keyword evidence="3" id="KW-1185">Reference proteome</keyword>
<protein>
    <submittedName>
        <fullName evidence="2">Uncharacterized protein</fullName>
    </submittedName>
</protein>
<dbReference type="Proteomes" id="UP000600214">
    <property type="component" value="Unassembled WGS sequence"/>
</dbReference>
<feature type="region of interest" description="Disordered" evidence="1">
    <location>
        <begin position="215"/>
        <end position="267"/>
    </location>
</feature>
<evidence type="ECO:0000256" key="1">
    <source>
        <dbReference type="SAM" id="MobiDB-lite"/>
    </source>
</evidence>
<proteinExistence type="predicted"/>
<gene>
    <name evidence="2" type="ORF">GCM10007423_01980</name>
</gene>
<sequence>MEKIVLLAGLLIVSAFSYIPNPEPLLKAVASQKVKRHEVTQVVSQEHTSTKQEGFNGKERLTERSGNVGVAQDILEEIPVDTSWKFQSFRFFYTNEDPANRDMEVRDDKDNMYRVKIENGKVVSLKVNNAQIPESELGQYEKLLAEIDKSYYAARESKRASMERAHNYSRKEMEIRELKSKDWDRAKFSKDTDSAKSKFEKSGDFAYEKKKLEKGEGRDWNGKGGREVRKEFKIDKNRQKEFKKDKDNQKHPKFEKQKDKEWKEDKKFKKDKAFSKADFEQGSKTDQAVWAKEKGMDGKWEYKPSKSSPDVHRAARVKKMPEPADISADQERVRGVISELVQEKVISKPTDLEWFGLSEDELVVNGNKQPVELQQKLKEKFKIKADHGLYYGPVKMNGSGVFLDKGDL</sequence>
<evidence type="ECO:0000313" key="2">
    <source>
        <dbReference type="EMBL" id="GGH21107.1"/>
    </source>
</evidence>
<evidence type="ECO:0000313" key="3">
    <source>
        <dbReference type="Proteomes" id="UP000600214"/>
    </source>
</evidence>